<dbReference type="AlphaFoldDB" id="A0AAD0M4D0"/>
<geneLocation type="plasmid" evidence="2">
    <name>pmppla107</name>
</geneLocation>
<reference evidence="1 2" key="1">
    <citation type="journal article" date="2011" name="PLoS Pathog.">
        <title>Dynamic evolution of pathogenicity revealed by sequencing and comparative genomics of 19 Pseudomonas syringae isolates.</title>
        <authorList>
            <person name="Baltrus D.A."/>
            <person name="Nishimura M.T."/>
            <person name="Romanchuk A."/>
            <person name="Chang J.H."/>
            <person name="Mukhtar M.S."/>
            <person name="Cherkis K."/>
            <person name="Roach J."/>
            <person name="Grant S.R."/>
            <person name="Jones C.D."/>
            <person name="Dangl J.L."/>
        </authorList>
    </citation>
    <scope>NUCLEOTIDE SEQUENCE [LARGE SCALE GENOMIC DNA]</scope>
    <source>
        <strain evidence="1 2">M301315</strain>
    </source>
</reference>
<organism evidence="1 2">
    <name type="scientific">Pseudomonas amygdali pv. lachrymans str. M301315</name>
    <dbReference type="NCBI Taxonomy" id="629260"/>
    <lineage>
        <taxon>Bacteria</taxon>
        <taxon>Pseudomonadati</taxon>
        <taxon>Pseudomonadota</taxon>
        <taxon>Gammaproteobacteria</taxon>
        <taxon>Pseudomonadales</taxon>
        <taxon>Pseudomonadaceae</taxon>
        <taxon>Pseudomonas</taxon>
        <taxon>Pseudomonas amygdali</taxon>
    </lineage>
</organism>
<dbReference type="EMBL" id="CP031226">
    <property type="protein sequence ID" value="AXH59452.1"/>
    <property type="molecule type" value="Genomic_DNA"/>
</dbReference>
<dbReference type="GeneID" id="39474226"/>
<gene>
    <name evidence="1" type="ORF">PLA107_029950</name>
</gene>
<proteinExistence type="predicted"/>
<evidence type="ECO:0000313" key="2">
    <source>
        <dbReference type="Proteomes" id="UP000006426"/>
    </source>
</evidence>
<dbReference type="Proteomes" id="UP000006426">
    <property type="component" value="Plasmid pmppla107"/>
</dbReference>
<accession>A0AAD0M4D0</accession>
<keyword evidence="1" id="KW-0614">Plasmid</keyword>
<dbReference type="RefSeq" id="WP_005742364.1">
    <property type="nucleotide sequence ID" value="NZ_CP031226.1"/>
</dbReference>
<name>A0AAD0M4D0_PSEAV</name>
<sequence>MAREKNPLVGKNPEETLLLNLGHEILNFRHDFPKTSLKHTFILGVYGSSTFGLMPSNGQVYLGIPKRFYDLFKSAKWLYAARVEGQAGLFLVMQIGAGESSHPVGIRIFIRTKRLMALGEEVKVLRAVPMDRHGITRENDILQGFTLKLMQVKQYVWEIEAEADDDF</sequence>
<protein>
    <submittedName>
        <fullName evidence="1">Uncharacterized protein</fullName>
    </submittedName>
</protein>
<evidence type="ECO:0000313" key="1">
    <source>
        <dbReference type="EMBL" id="AXH59452.1"/>
    </source>
</evidence>